<feature type="transmembrane region" description="Helical" evidence="12">
    <location>
        <begin position="160"/>
        <end position="179"/>
    </location>
</feature>
<evidence type="ECO:0000256" key="2">
    <source>
        <dbReference type="ARBA" id="ARBA00008749"/>
    </source>
</evidence>
<evidence type="ECO:0000313" key="14">
    <source>
        <dbReference type="EMBL" id="VIP02380.1"/>
    </source>
</evidence>
<dbReference type="EMBL" id="LR593887">
    <property type="protein sequence ID" value="VTS01226.1"/>
    <property type="molecule type" value="Genomic_DNA"/>
</dbReference>
<keyword evidence="7" id="KW-0560">Oxidoreductase</keyword>
<evidence type="ECO:0000259" key="13">
    <source>
        <dbReference type="Pfam" id="PF00487"/>
    </source>
</evidence>
<proteinExistence type="inferred from homology"/>
<keyword evidence="11" id="KW-0275">Fatty acid biosynthesis</keyword>
<evidence type="ECO:0000256" key="3">
    <source>
        <dbReference type="ARBA" id="ARBA00022516"/>
    </source>
</evidence>
<evidence type="ECO:0000256" key="4">
    <source>
        <dbReference type="ARBA" id="ARBA00022692"/>
    </source>
</evidence>
<keyword evidence="6 12" id="KW-1133">Transmembrane helix</keyword>
<evidence type="ECO:0000256" key="7">
    <source>
        <dbReference type="ARBA" id="ARBA00023002"/>
    </source>
</evidence>
<protein>
    <recommendedName>
        <fullName evidence="13">Fatty acid desaturase domain-containing protein</fullName>
    </recommendedName>
</protein>
<evidence type="ECO:0000256" key="5">
    <source>
        <dbReference type="ARBA" id="ARBA00022832"/>
    </source>
</evidence>
<evidence type="ECO:0000256" key="8">
    <source>
        <dbReference type="ARBA" id="ARBA00023004"/>
    </source>
</evidence>
<keyword evidence="10 12" id="KW-0472">Membrane</keyword>
<feature type="transmembrane region" description="Helical" evidence="12">
    <location>
        <begin position="185"/>
        <end position="207"/>
    </location>
</feature>
<dbReference type="InParanoid" id="A0A6C2YLD2"/>
<dbReference type="PRINTS" id="PR00075">
    <property type="entry name" value="FACDDSATRASE"/>
</dbReference>
<keyword evidence="8" id="KW-0408">Iron</keyword>
<evidence type="ECO:0000256" key="10">
    <source>
        <dbReference type="ARBA" id="ARBA00023136"/>
    </source>
</evidence>
<sequence>MSSLHLVRASVPTPKVTLRHRLLDFVGRGPFLLMHLACLGVFFVPVTWTALAMCVAFYVIRMFGITAGYHRYFSHRAYKTSRIFQFILGFIGASALQKGPLWWASHHRHHHRHSDSELDPHSPVANSVWWSHVGWVLSRKYHAYDADSIKDFMKYPELRLLNFFHVVPGILLAVLCYWLDGASGLFWGFFVSTVLLYHGTFLVNSVCHIFGKKRYVTGDESRNNAVVAILTLGEGWHNNHHCYQSSANQGFFWWEVDLSYYTLKTLSAFGIVWGLRKPPLAKLPLLGQAKSDATPAAVSEPVVEAATEVVPQEVVKS</sequence>
<dbReference type="AlphaFoldDB" id="A0A6C2YLD2"/>
<dbReference type="Pfam" id="PF00487">
    <property type="entry name" value="FA_desaturase"/>
    <property type="match status" value="1"/>
</dbReference>
<dbReference type="GO" id="GO:0006633">
    <property type="term" value="P:fatty acid biosynthetic process"/>
    <property type="evidence" value="ECO:0007669"/>
    <property type="project" value="UniProtKB-KW"/>
</dbReference>
<dbReference type="GO" id="GO:0016717">
    <property type="term" value="F:oxidoreductase activity, acting on paired donors, with oxidation of a pair of donors resulting in the reduction of molecular oxygen to two molecules of water"/>
    <property type="evidence" value="ECO:0007669"/>
    <property type="project" value="InterPro"/>
</dbReference>
<keyword evidence="9" id="KW-0443">Lipid metabolism</keyword>
<evidence type="ECO:0000256" key="6">
    <source>
        <dbReference type="ARBA" id="ARBA00022989"/>
    </source>
</evidence>
<keyword evidence="15" id="KW-1185">Reference proteome</keyword>
<dbReference type="GO" id="GO:0016020">
    <property type="term" value="C:membrane"/>
    <property type="evidence" value="ECO:0007669"/>
    <property type="project" value="UniProtKB-SubCell"/>
</dbReference>
<dbReference type="InterPro" id="IPR015876">
    <property type="entry name" value="Acyl-CoA_DS"/>
</dbReference>
<dbReference type="EMBL" id="LR586016">
    <property type="protein sequence ID" value="VIP02380.1"/>
    <property type="molecule type" value="Genomic_DNA"/>
</dbReference>
<evidence type="ECO:0000256" key="11">
    <source>
        <dbReference type="ARBA" id="ARBA00023160"/>
    </source>
</evidence>
<keyword evidence="4 12" id="KW-0812">Transmembrane</keyword>
<evidence type="ECO:0000256" key="1">
    <source>
        <dbReference type="ARBA" id="ARBA00004141"/>
    </source>
</evidence>
<dbReference type="InterPro" id="IPR005804">
    <property type="entry name" value="FA_desaturase_dom"/>
</dbReference>
<name>A0A6C2YLD2_9BACT</name>
<dbReference type="CDD" id="cd03505">
    <property type="entry name" value="Delta9-FADS-like"/>
    <property type="match status" value="1"/>
</dbReference>
<dbReference type="Proteomes" id="UP000464378">
    <property type="component" value="Chromosome"/>
</dbReference>
<reference evidence="14" key="1">
    <citation type="submission" date="2019-04" db="EMBL/GenBank/DDBJ databases">
        <authorList>
            <consortium name="Science for Life Laboratories"/>
        </authorList>
    </citation>
    <scope>NUCLEOTIDE SEQUENCE</scope>
    <source>
        <strain evidence="14">MBLW1</strain>
    </source>
</reference>
<dbReference type="KEGG" id="tim:GMBLW1_15800"/>
<evidence type="ECO:0000313" key="15">
    <source>
        <dbReference type="Proteomes" id="UP000464378"/>
    </source>
</evidence>
<dbReference type="RefSeq" id="WP_162657562.1">
    <property type="nucleotide sequence ID" value="NZ_LR593887.1"/>
</dbReference>
<evidence type="ECO:0000256" key="9">
    <source>
        <dbReference type="ARBA" id="ARBA00023098"/>
    </source>
</evidence>
<comment type="similarity">
    <text evidence="2">Belongs to the fatty acid desaturase type 2 family.</text>
</comment>
<keyword evidence="5" id="KW-0276">Fatty acid metabolism</keyword>
<feature type="domain" description="Fatty acid desaturase" evidence="13">
    <location>
        <begin position="47"/>
        <end position="244"/>
    </location>
</feature>
<comment type="subcellular location">
    <subcellularLocation>
        <location evidence="1">Membrane</location>
        <topology evidence="1">Multi-pass membrane protein</topology>
    </subcellularLocation>
</comment>
<organism evidence="14">
    <name type="scientific">Tuwongella immobilis</name>
    <dbReference type="NCBI Taxonomy" id="692036"/>
    <lineage>
        <taxon>Bacteria</taxon>
        <taxon>Pseudomonadati</taxon>
        <taxon>Planctomycetota</taxon>
        <taxon>Planctomycetia</taxon>
        <taxon>Gemmatales</taxon>
        <taxon>Gemmataceae</taxon>
        <taxon>Tuwongella</taxon>
    </lineage>
</organism>
<dbReference type="PANTHER" id="PTHR11351:SF31">
    <property type="entry name" value="DESATURASE 1, ISOFORM A-RELATED"/>
    <property type="match status" value="1"/>
</dbReference>
<evidence type="ECO:0000256" key="12">
    <source>
        <dbReference type="SAM" id="Phobius"/>
    </source>
</evidence>
<dbReference type="PANTHER" id="PTHR11351">
    <property type="entry name" value="ACYL-COA DESATURASE"/>
    <property type="match status" value="1"/>
</dbReference>
<gene>
    <name evidence="14" type="ORF">GMBLW1_15800</name>
</gene>
<keyword evidence="3" id="KW-0444">Lipid biosynthesis</keyword>
<accession>A0A6C2YLD2</accession>